<gene>
    <name evidence="1" type="ORF">RRF57_007850</name>
</gene>
<dbReference type="Proteomes" id="UP001305414">
    <property type="component" value="Unassembled WGS sequence"/>
</dbReference>
<protein>
    <submittedName>
        <fullName evidence="1">Uncharacterized protein</fullName>
    </submittedName>
</protein>
<reference evidence="1 2" key="1">
    <citation type="submission" date="2023-10" db="EMBL/GenBank/DDBJ databases">
        <title>Draft genome sequence of Xylaria bambusicola isolate GMP-LS, the root and basal stem rot pathogen of sugarcane in Indonesia.</title>
        <authorList>
            <person name="Selvaraj P."/>
            <person name="Muralishankar V."/>
            <person name="Muruganantham S."/>
            <person name="Sp S."/>
            <person name="Haryani S."/>
            <person name="Lau K.J.X."/>
            <person name="Naqvi N.I."/>
        </authorList>
    </citation>
    <scope>NUCLEOTIDE SEQUENCE [LARGE SCALE GENOMIC DNA]</scope>
    <source>
        <strain evidence="1">GMP-LS</strain>
    </source>
</reference>
<evidence type="ECO:0000313" key="1">
    <source>
        <dbReference type="EMBL" id="KAK5632137.1"/>
    </source>
</evidence>
<proteinExistence type="predicted"/>
<dbReference type="AlphaFoldDB" id="A0AAN7Z7T3"/>
<organism evidence="1 2">
    <name type="scientific">Xylaria bambusicola</name>
    <dbReference type="NCBI Taxonomy" id="326684"/>
    <lineage>
        <taxon>Eukaryota</taxon>
        <taxon>Fungi</taxon>
        <taxon>Dikarya</taxon>
        <taxon>Ascomycota</taxon>
        <taxon>Pezizomycotina</taxon>
        <taxon>Sordariomycetes</taxon>
        <taxon>Xylariomycetidae</taxon>
        <taxon>Xylariales</taxon>
        <taxon>Xylariaceae</taxon>
        <taxon>Xylaria</taxon>
    </lineage>
</organism>
<accession>A0AAN7Z7T3</accession>
<dbReference type="EMBL" id="JAWHQM010000023">
    <property type="protein sequence ID" value="KAK5632137.1"/>
    <property type="molecule type" value="Genomic_DNA"/>
</dbReference>
<comment type="caution">
    <text evidence="1">The sequence shown here is derived from an EMBL/GenBank/DDBJ whole genome shotgun (WGS) entry which is preliminary data.</text>
</comment>
<keyword evidence="2" id="KW-1185">Reference proteome</keyword>
<evidence type="ECO:0000313" key="2">
    <source>
        <dbReference type="Proteomes" id="UP001305414"/>
    </source>
</evidence>
<name>A0AAN7Z7T3_9PEZI</name>
<sequence length="61" mass="6893">MANDPCYFFLNGTGRALIRRLHLQRNAVLAFPQVLPVFIYSANVVVKHYSLTSRCEVLGPD</sequence>